<evidence type="ECO:0000256" key="5">
    <source>
        <dbReference type="ARBA" id="ARBA00022989"/>
    </source>
</evidence>
<feature type="transmembrane region" description="Helical" evidence="7">
    <location>
        <begin position="616"/>
        <end position="645"/>
    </location>
</feature>
<evidence type="ECO:0000313" key="8">
    <source>
        <dbReference type="EMBL" id="KAK2719092.1"/>
    </source>
</evidence>
<comment type="similarity">
    <text evidence="2 7">Belongs to the nonaspanin (TM9SF) (TC 9.A.2) family.</text>
</comment>
<feature type="transmembrane region" description="Helical" evidence="7">
    <location>
        <begin position="356"/>
        <end position="383"/>
    </location>
</feature>
<evidence type="ECO:0000313" key="9">
    <source>
        <dbReference type="Proteomes" id="UP001187531"/>
    </source>
</evidence>
<dbReference type="Pfam" id="PF02990">
    <property type="entry name" value="EMP70"/>
    <property type="match status" value="1"/>
</dbReference>
<keyword evidence="9" id="KW-1185">Reference proteome</keyword>
<keyword evidence="4 7" id="KW-0732">Signal</keyword>
<evidence type="ECO:0000256" key="4">
    <source>
        <dbReference type="ARBA" id="ARBA00022729"/>
    </source>
</evidence>
<name>A0AA88IC00_ARTSF</name>
<dbReference type="GO" id="GO:0072657">
    <property type="term" value="P:protein localization to membrane"/>
    <property type="evidence" value="ECO:0007669"/>
    <property type="project" value="TreeGrafter"/>
</dbReference>
<keyword evidence="5 7" id="KW-1133">Transmembrane helix</keyword>
<keyword evidence="6 7" id="KW-0472">Membrane</keyword>
<evidence type="ECO:0000256" key="3">
    <source>
        <dbReference type="ARBA" id="ARBA00022692"/>
    </source>
</evidence>
<comment type="subcellular location">
    <subcellularLocation>
        <location evidence="1">Membrane</location>
        <topology evidence="1">Multi-pass membrane protein</topology>
    </subcellularLocation>
</comment>
<feature type="transmembrane region" description="Helical" evidence="7">
    <location>
        <begin position="291"/>
        <end position="313"/>
    </location>
</feature>
<dbReference type="InterPro" id="IPR004240">
    <property type="entry name" value="EMP70"/>
</dbReference>
<feature type="transmembrane region" description="Helical" evidence="7">
    <location>
        <begin position="545"/>
        <end position="573"/>
    </location>
</feature>
<protein>
    <recommendedName>
        <fullName evidence="7">Transmembrane 9 superfamily member</fullName>
    </recommendedName>
</protein>
<feature type="transmembrane region" description="Helical" evidence="7">
    <location>
        <begin position="389"/>
        <end position="414"/>
    </location>
</feature>
<evidence type="ECO:0000256" key="6">
    <source>
        <dbReference type="ARBA" id="ARBA00023136"/>
    </source>
</evidence>
<feature type="transmembrane region" description="Helical" evidence="7">
    <location>
        <begin position="585"/>
        <end position="604"/>
    </location>
</feature>
<dbReference type="AlphaFoldDB" id="A0AA88IC00"/>
<reference evidence="8" key="1">
    <citation type="submission" date="2023-07" db="EMBL/GenBank/DDBJ databases">
        <title>Chromosome-level genome assembly of Artemia franciscana.</title>
        <authorList>
            <person name="Jo E."/>
        </authorList>
    </citation>
    <scope>NUCLEOTIDE SEQUENCE</scope>
    <source>
        <tissue evidence="8">Whole body</tissue>
    </source>
</reference>
<feature type="transmembrane region" description="Helical" evidence="7">
    <location>
        <begin position="461"/>
        <end position="485"/>
    </location>
</feature>
<dbReference type="PANTHER" id="PTHR10766">
    <property type="entry name" value="TRANSMEMBRANE 9 SUPERFAMILY PROTEIN"/>
    <property type="match status" value="1"/>
</dbReference>
<keyword evidence="3 7" id="KW-0812">Transmembrane</keyword>
<feature type="chain" id="PRO_5041515802" description="Transmembrane 9 superfamily member" evidence="7">
    <location>
        <begin position="20"/>
        <end position="655"/>
    </location>
</feature>
<sequence>MKDFGKLLVIFSCVYRVSCLYLPGLAPVNYCKADNKENNCKSTVQLFVNRLTSGEHILPYYYSQFDFCTANNKVSPVENLGQLVFGERIQSSPYELKFLEDVTCSQVCTKEYHVSDKDSKRKLDFLLEGIKRNYQHHWIVDNMPVTWCYNTESNRQYCNSGFPIGCYINPKGRKSEGCYLGTSNFDQKDSHYVYNHIDLTIKYHSGKTEPWGINLGERGGRVVAIKAEPRSIKHTADGKCDTSEHLRIPGKPQGKIAITYTYSYKFQETKIKWSSRWDYLLDSTPNSNIQWFSILISLVMILSMSGLVAMILLKTLHKDISIYNQIDSSDEAQFDENFGWKLVHGDVFRRPRKRMLLSVLVGSGVQVFLMTLVTLVFACLGFLSPANRGALTTCAMVLFVCMGSPAGYVSARIYKSFGGERWKMNLLLTSMLCPGLIFSMFFLLNIVLWANSSSATVPFPILVALLALWLAVSLPLTFVGTFFGFRKKKIDCPVRINQIPRQVPEQSLYNKPLPAFIIGGILPFGCILIQLFFILNSIWSNQMYYMFGFLFLVFIILVITCSETTILLCYLHLCAEDYHWWWRSFMTSGFTAFYMFAYCIYYYMTKLNIDPGVSSFLYFGYTFIMVTLFFIMTGTIGFFACFWFVRKIYSIVKVD</sequence>
<feature type="transmembrane region" description="Helical" evidence="7">
    <location>
        <begin position="426"/>
        <end position="449"/>
    </location>
</feature>
<feature type="transmembrane region" description="Helical" evidence="7">
    <location>
        <begin position="515"/>
        <end position="539"/>
    </location>
</feature>
<accession>A0AA88IC00</accession>
<dbReference type="PANTHER" id="PTHR10766:SF176">
    <property type="entry name" value="TRANSMEMBRANE 9 SUPERFAMILY MEMBER"/>
    <property type="match status" value="1"/>
</dbReference>
<evidence type="ECO:0000256" key="1">
    <source>
        <dbReference type="ARBA" id="ARBA00004141"/>
    </source>
</evidence>
<dbReference type="EMBL" id="JAVRJZ010000008">
    <property type="protein sequence ID" value="KAK2719092.1"/>
    <property type="molecule type" value="Genomic_DNA"/>
</dbReference>
<organism evidence="8 9">
    <name type="scientific">Artemia franciscana</name>
    <name type="common">Brine shrimp</name>
    <name type="synonym">Artemia sanfranciscana</name>
    <dbReference type="NCBI Taxonomy" id="6661"/>
    <lineage>
        <taxon>Eukaryota</taxon>
        <taxon>Metazoa</taxon>
        <taxon>Ecdysozoa</taxon>
        <taxon>Arthropoda</taxon>
        <taxon>Crustacea</taxon>
        <taxon>Branchiopoda</taxon>
        <taxon>Anostraca</taxon>
        <taxon>Artemiidae</taxon>
        <taxon>Artemia</taxon>
    </lineage>
</organism>
<evidence type="ECO:0000256" key="7">
    <source>
        <dbReference type="RuleBase" id="RU363079"/>
    </source>
</evidence>
<proteinExistence type="inferred from homology"/>
<evidence type="ECO:0000256" key="2">
    <source>
        <dbReference type="ARBA" id="ARBA00005227"/>
    </source>
</evidence>
<dbReference type="Proteomes" id="UP001187531">
    <property type="component" value="Unassembled WGS sequence"/>
</dbReference>
<dbReference type="GO" id="GO:0016020">
    <property type="term" value="C:membrane"/>
    <property type="evidence" value="ECO:0007669"/>
    <property type="project" value="UniProtKB-SubCell"/>
</dbReference>
<comment type="caution">
    <text evidence="8">The sequence shown here is derived from an EMBL/GenBank/DDBJ whole genome shotgun (WGS) entry which is preliminary data.</text>
</comment>
<feature type="signal peptide" evidence="7">
    <location>
        <begin position="1"/>
        <end position="19"/>
    </location>
</feature>
<gene>
    <name evidence="8" type="ORF">QYM36_004802</name>
</gene>